<name>A0A948TAY2_9BACT</name>
<organism evidence="1 2">
    <name type="scientific">Candidatus Phocaeicola faecigallinarum</name>
    <dbReference type="NCBI Taxonomy" id="2838732"/>
    <lineage>
        <taxon>Bacteria</taxon>
        <taxon>Pseudomonadati</taxon>
        <taxon>Bacteroidota</taxon>
        <taxon>Bacteroidia</taxon>
        <taxon>Bacteroidales</taxon>
        <taxon>Bacteroidaceae</taxon>
        <taxon>Phocaeicola</taxon>
    </lineage>
</organism>
<dbReference type="AlphaFoldDB" id="A0A948TAY2"/>
<reference evidence="1" key="1">
    <citation type="journal article" date="2021" name="PeerJ">
        <title>Extensive microbial diversity within the chicken gut microbiome revealed by metagenomics and culture.</title>
        <authorList>
            <person name="Gilroy R."/>
            <person name="Ravi A."/>
            <person name="Getino M."/>
            <person name="Pursley I."/>
            <person name="Horton D.L."/>
            <person name="Alikhan N.F."/>
            <person name="Baker D."/>
            <person name="Gharbi K."/>
            <person name="Hall N."/>
            <person name="Watson M."/>
            <person name="Adriaenssens E.M."/>
            <person name="Foster-Nyarko E."/>
            <person name="Jarju S."/>
            <person name="Secka A."/>
            <person name="Antonio M."/>
            <person name="Oren A."/>
            <person name="Chaudhuri R.R."/>
            <person name="La Ragione R."/>
            <person name="Hildebrand F."/>
            <person name="Pallen M.J."/>
        </authorList>
    </citation>
    <scope>NUCLEOTIDE SEQUENCE</scope>
    <source>
        <strain evidence="1">G4-2901</strain>
    </source>
</reference>
<dbReference type="Proteomes" id="UP000783796">
    <property type="component" value="Unassembled WGS sequence"/>
</dbReference>
<reference evidence="1" key="2">
    <citation type="submission" date="2021-04" db="EMBL/GenBank/DDBJ databases">
        <authorList>
            <person name="Gilroy R."/>
        </authorList>
    </citation>
    <scope>NUCLEOTIDE SEQUENCE</scope>
    <source>
        <strain evidence="1">G4-2901</strain>
    </source>
</reference>
<dbReference type="EMBL" id="JAHLFW010000047">
    <property type="protein sequence ID" value="MBU3837663.1"/>
    <property type="molecule type" value="Genomic_DNA"/>
</dbReference>
<proteinExistence type="predicted"/>
<evidence type="ECO:0000313" key="2">
    <source>
        <dbReference type="Proteomes" id="UP000783796"/>
    </source>
</evidence>
<comment type="caution">
    <text evidence="1">The sequence shown here is derived from an EMBL/GenBank/DDBJ whole genome shotgun (WGS) entry which is preliminary data.</text>
</comment>
<dbReference type="PROSITE" id="PS51257">
    <property type="entry name" value="PROKAR_LIPOPROTEIN"/>
    <property type="match status" value="1"/>
</dbReference>
<protein>
    <submittedName>
        <fullName evidence="1">Uncharacterized protein</fullName>
    </submittedName>
</protein>
<sequence>MRNSLIAFIAFWGSCTYSNAQISIRTEVNTKQTQHIEKYDSLSNFNLNYDIIANEYQTEETALTNINGQFRQFIGQSIYILPFTQKQLSFHKKWGSSDTKNDKLRGKYYTIDGFEFKLDESYTGMYKLDKVIFKLRNEDGKKSKWEVAYYSLDDALLVGYYEKLKQKYIGKSFIYTGRAKGKGCQFITEPSLDHSSIDTKTKQIINLRDKSEWQCTDIQLVDDEVTMQLYAILTNSDGNEIKARIRNRFLTKGETNAAFFSCFMDKNEFEKWKNSIVEKYGLEYALLIIKKKVKIGMTDKMCIEAWGEPDSKNRTVLNGEETEQWVYKTNSYLYFDNGILTAIQN</sequence>
<gene>
    <name evidence="1" type="ORF">H9777_04960</name>
</gene>
<evidence type="ECO:0000313" key="1">
    <source>
        <dbReference type="EMBL" id="MBU3837663.1"/>
    </source>
</evidence>
<accession>A0A948TAY2</accession>